<comment type="caution">
    <text evidence="2">The sequence shown here is derived from an EMBL/GenBank/DDBJ whole genome shotgun (WGS) entry which is preliminary data.</text>
</comment>
<name>A0AAV5GNJ0_9BASI</name>
<feature type="region of interest" description="Disordered" evidence="1">
    <location>
        <begin position="1"/>
        <end position="25"/>
    </location>
</feature>
<proteinExistence type="predicted"/>
<evidence type="ECO:0000313" key="3">
    <source>
        <dbReference type="Proteomes" id="UP001342314"/>
    </source>
</evidence>
<sequence>MLAPPVPPTQSHSIAAETEPATKKARKKPRTLMCGHWFQRTWDLAHALNRNEKIECFAAVTDLRDALVVLRAAIPPADLILCSSYYPLEDVQEMLLDYEGEDIKILIAQPNHMNEKGVESVAEWAGHMVDSNSYLPRSGVLSPTGYMRRLSATSQNSEKSNQ</sequence>
<protein>
    <submittedName>
        <fullName evidence="2">Uncharacterized protein</fullName>
    </submittedName>
</protein>
<reference evidence="2 3" key="1">
    <citation type="submission" date="2021-12" db="EMBL/GenBank/DDBJ databases">
        <title>High titer production of polyol ester of fatty acids by Rhodotorula paludigena BS15 towards product separation-free biomass refinery.</title>
        <authorList>
            <person name="Mano J."/>
            <person name="Ono H."/>
            <person name="Tanaka T."/>
            <person name="Naito K."/>
            <person name="Sushida H."/>
            <person name="Ike M."/>
            <person name="Tokuyasu K."/>
            <person name="Kitaoka M."/>
        </authorList>
    </citation>
    <scope>NUCLEOTIDE SEQUENCE [LARGE SCALE GENOMIC DNA]</scope>
    <source>
        <strain evidence="2 3">BS15</strain>
    </source>
</reference>
<accession>A0AAV5GNJ0</accession>
<gene>
    <name evidence="2" type="ORF">Rhopal_007219-T1</name>
</gene>
<dbReference type="Proteomes" id="UP001342314">
    <property type="component" value="Unassembled WGS sequence"/>
</dbReference>
<keyword evidence="3" id="KW-1185">Reference proteome</keyword>
<organism evidence="2 3">
    <name type="scientific">Rhodotorula paludigena</name>
    <dbReference type="NCBI Taxonomy" id="86838"/>
    <lineage>
        <taxon>Eukaryota</taxon>
        <taxon>Fungi</taxon>
        <taxon>Dikarya</taxon>
        <taxon>Basidiomycota</taxon>
        <taxon>Pucciniomycotina</taxon>
        <taxon>Microbotryomycetes</taxon>
        <taxon>Sporidiobolales</taxon>
        <taxon>Sporidiobolaceae</taxon>
        <taxon>Rhodotorula</taxon>
    </lineage>
</organism>
<dbReference type="EMBL" id="BQKY01000016">
    <property type="protein sequence ID" value="GJN94145.1"/>
    <property type="molecule type" value="Genomic_DNA"/>
</dbReference>
<dbReference type="AlphaFoldDB" id="A0AAV5GNJ0"/>
<evidence type="ECO:0000313" key="2">
    <source>
        <dbReference type="EMBL" id="GJN94145.1"/>
    </source>
</evidence>
<evidence type="ECO:0000256" key="1">
    <source>
        <dbReference type="SAM" id="MobiDB-lite"/>
    </source>
</evidence>